<dbReference type="EMBL" id="JACASF010000021">
    <property type="protein sequence ID" value="KAF6407367.1"/>
    <property type="molecule type" value="Genomic_DNA"/>
</dbReference>
<dbReference type="InParanoid" id="A0A7J8C951"/>
<gene>
    <name evidence="2" type="ORF">HJG59_009989</name>
</gene>
<keyword evidence="3" id="KW-1185">Reference proteome</keyword>
<organism evidence="2 3">
    <name type="scientific">Molossus molossus</name>
    <name type="common">Pallas' mastiff bat</name>
    <name type="synonym">Vespertilio molossus</name>
    <dbReference type="NCBI Taxonomy" id="27622"/>
    <lineage>
        <taxon>Eukaryota</taxon>
        <taxon>Metazoa</taxon>
        <taxon>Chordata</taxon>
        <taxon>Craniata</taxon>
        <taxon>Vertebrata</taxon>
        <taxon>Euteleostomi</taxon>
        <taxon>Mammalia</taxon>
        <taxon>Eutheria</taxon>
        <taxon>Laurasiatheria</taxon>
        <taxon>Chiroptera</taxon>
        <taxon>Yangochiroptera</taxon>
        <taxon>Molossidae</taxon>
        <taxon>Molossus</taxon>
    </lineage>
</organism>
<comment type="caution">
    <text evidence="2">The sequence shown here is derived from an EMBL/GenBank/DDBJ whole genome shotgun (WGS) entry which is preliminary data.</text>
</comment>
<name>A0A7J8C951_MOLMO</name>
<feature type="region of interest" description="Disordered" evidence="1">
    <location>
        <begin position="192"/>
        <end position="226"/>
    </location>
</feature>
<accession>A0A7J8C951</accession>
<feature type="compositionally biased region" description="Low complexity" evidence="1">
    <location>
        <begin position="141"/>
        <end position="156"/>
    </location>
</feature>
<reference evidence="2 3" key="1">
    <citation type="journal article" date="2020" name="Nature">
        <title>Six reference-quality genomes reveal evolution of bat adaptations.</title>
        <authorList>
            <person name="Jebb D."/>
            <person name="Huang Z."/>
            <person name="Pippel M."/>
            <person name="Hughes G.M."/>
            <person name="Lavrichenko K."/>
            <person name="Devanna P."/>
            <person name="Winkler S."/>
            <person name="Jermiin L.S."/>
            <person name="Skirmuntt E.C."/>
            <person name="Katzourakis A."/>
            <person name="Burkitt-Gray L."/>
            <person name="Ray D.A."/>
            <person name="Sullivan K.A.M."/>
            <person name="Roscito J.G."/>
            <person name="Kirilenko B.M."/>
            <person name="Davalos L.M."/>
            <person name="Corthals A.P."/>
            <person name="Power M.L."/>
            <person name="Jones G."/>
            <person name="Ransome R.D."/>
            <person name="Dechmann D.K.N."/>
            <person name="Locatelli A.G."/>
            <person name="Puechmaille S.J."/>
            <person name="Fedrigo O."/>
            <person name="Jarvis E.D."/>
            <person name="Hiller M."/>
            <person name="Vernes S.C."/>
            <person name="Myers E.W."/>
            <person name="Teeling E.C."/>
        </authorList>
    </citation>
    <scope>NUCLEOTIDE SEQUENCE [LARGE SCALE GENOMIC DNA]</scope>
    <source>
        <strain evidence="2">MMolMol1</strain>
        <tissue evidence="2">Muscle</tissue>
    </source>
</reference>
<evidence type="ECO:0000256" key="1">
    <source>
        <dbReference type="SAM" id="MobiDB-lite"/>
    </source>
</evidence>
<evidence type="ECO:0000313" key="3">
    <source>
        <dbReference type="Proteomes" id="UP000550707"/>
    </source>
</evidence>
<feature type="compositionally biased region" description="Pro residues" evidence="1">
    <location>
        <begin position="215"/>
        <end position="226"/>
    </location>
</feature>
<dbReference type="Proteomes" id="UP000550707">
    <property type="component" value="Unassembled WGS sequence"/>
</dbReference>
<dbReference type="AlphaFoldDB" id="A0A7J8C951"/>
<protein>
    <submittedName>
        <fullName evidence="2">Uncharacterized protein</fullName>
    </submittedName>
</protein>
<feature type="region of interest" description="Disordered" evidence="1">
    <location>
        <begin position="124"/>
        <end position="158"/>
    </location>
</feature>
<sequence length="226" mass="24628">MELMGRPVSPRSPLRSQLRWARPWIGACAQGCTGVPRGAQACTGVPQACTGVPRECHSRGGAGCCRRGTKAQERLRAGALSSDPHGKPSFFFYPHPRTFFVQIEWEGERGRERNIDVKGHIEWLPPTRPTRARDKLQPSHGLSSRPLPSSERPGPEVASEAFDGAVVPGTEGGLPVWTALGTKAQLAQATTRSELCHHPPRSRRTFHEGCRLQPPGSPPPWAATEI</sequence>
<evidence type="ECO:0000313" key="2">
    <source>
        <dbReference type="EMBL" id="KAF6407367.1"/>
    </source>
</evidence>
<proteinExistence type="predicted"/>